<evidence type="ECO:0000256" key="1">
    <source>
        <dbReference type="ARBA" id="ARBA00005187"/>
    </source>
</evidence>
<dbReference type="Proteomes" id="UP000182649">
    <property type="component" value="Unassembled WGS sequence"/>
</dbReference>
<dbReference type="InterPro" id="IPR014729">
    <property type="entry name" value="Rossmann-like_a/b/a_fold"/>
</dbReference>
<keyword evidence="5" id="KW-0067">ATP-binding</keyword>
<dbReference type="CDD" id="cd01991">
    <property type="entry name" value="Asn_synthase_B_C"/>
    <property type="match status" value="1"/>
</dbReference>
<evidence type="ECO:0000256" key="5">
    <source>
        <dbReference type="ARBA" id="ARBA00022840"/>
    </source>
</evidence>
<dbReference type="PANTHER" id="PTHR43284:SF1">
    <property type="entry name" value="ASPARAGINE SYNTHETASE"/>
    <property type="match status" value="1"/>
</dbReference>
<dbReference type="SUPFAM" id="SSF56235">
    <property type="entry name" value="N-terminal nucleophile aminohydrolases (Ntn hydrolases)"/>
    <property type="match status" value="1"/>
</dbReference>
<name>A0A1I7I562_9PROT</name>
<accession>A0A1I7I562</accession>
<evidence type="ECO:0000313" key="9">
    <source>
        <dbReference type="Proteomes" id="UP000182649"/>
    </source>
</evidence>
<evidence type="ECO:0000256" key="6">
    <source>
        <dbReference type="ARBA" id="ARBA00048741"/>
    </source>
</evidence>
<dbReference type="EMBL" id="FPBZ01000014">
    <property type="protein sequence ID" value="SFU68085.1"/>
    <property type="molecule type" value="Genomic_DNA"/>
</dbReference>
<reference evidence="8 9" key="1">
    <citation type="submission" date="2016-10" db="EMBL/GenBank/DDBJ databases">
        <authorList>
            <person name="de Groot N.N."/>
        </authorList>
    </citation>
    <scope>NUCLEOTIDE SEQUENCE [LARGE SCALE GENOMIC DNA]</scope>
    <source>
        <strain evidence="8 9">Nl14</strain>
    </source>
</reference>
<feature type="domain" description="Glutamine amidotransferase type-2" evidence="7">
    <location>
        <begin position="1"/>
        <end position="214"/>
    </location>
</feature>
<dbReference type="InterPro" id="IPR006426">
    <property type="entry name" value="Asn_synth_AEB"/>
</dbReference>
<dbReference type="PIRSF" id="PIRSF001589">
    <property type="entry name" value="Asn_synthetase_glu-h"/>
    <property type="match status" value="1"/>
</dbReference>
<dbReference type="EC" id="6.3.5.4" evidence="3"/>
<dbReference type="GO" id="GO:0006529">
    <property type="term" value="P:asparagine biosynthetic process"/>
    <property type="evidence" value="ECO:0007669"/>
    <property type="project" value="InterPro"/>
</dbReference>
<protein>
    <recommendedName>
        <fullName evidence="3">asparagine synthase (glutamine-hydrolyzing)</fullName>
        <ecNumber evidence="3">6.3.5.4</ecNumber>
    </recommendedName>
</protein>
<dbReference type="SUPFAM" id="SSF52402">
    <property type="entry name" value="Adenine nucleotide alpha hydrolases-like"/>
    <property type="match status" value="1"/>
</dbReference>
<dbReference type="Gene3D" id="3.40.50.620">
    <property type="entry name" value="HUPs"/>
    <property type="match status" value="2"/>
</dbReference>
<dbReference type="InterPro" id="IPR017932">
    <property type="entry name" value="GATase_2_dom"/>
</dbReference>
<dbReference type="GO" id="GO:0005524">
    <property type="term" value="F:ATP binding"/>
    <property type="evidence" value="ECO:0007669"/>
    <property type="project" value="UniProtKB-KW"/>
</dbReference>
<dbReference type="AlphaFoldDB" id="A0A1I7I562"/>
<evidence type="ECO:0000256" key="2">
    <source>
        <dbReference type="ARBA" id="ARBA00005752"/>
    </source>
</evidence>
<organism evidence="8 9">
    <name type="scientific">Nitrosospira multiformis</name>
    <dbReference type="NCBI Taxonomy" id="1231"/>
    <lineage>
        <taxon>Bacteria</taxon>
        <taxon>Pseudomonadati</taxon>
        <taxon>Pseudomonadota</taxon>
        <taxon>Betaproteobacteria</taxon>
        <taxon>Nitrosomonadales</taxon>
        <taxon>Nitrosomonadaceae</taxon>
        <taxon>Nitrosospira</taxon>
    </lineage>
</organism>
<dbReference type="Gene3D" id="3.60.20.10">
    <property type="entry name" value="Glutamine Phosphoribosylpyrophosphate, subunit 1, domain 1"/>
    <property type="match status" value="1"/>
</dbReference>
<gene>
    <name evidence="8" type="ORF">SAMN05216417_11469</name>
</gene>
<dbReference type="InterPro" id="IPR001962">
    <property type="entry name" value="Asn_synthase"/>
</dbReference>
<dbReference type="GO" id="GO:0005829">
    <property type="term" value="C:cytosol"/>
    <property type="evidence" value="ECO:0007669"/>
    <property type="project" value="TreeGrafter"/>
</dbReference>
<dbReference type="PROSITE" id="PS51278">
    <property type="entry name" value="GATASE_TYPE_2"/>
    <property type="match status" value="1"/>
</dbReference>
<comment type="catalytic activity">
    <reaction evidence="6">
        <text>L-aspartate + L-glutamine + ATP + H2O = L-asparagine + L-glutamate + AMP + diphosphate + H(+)</text>
        <dbReference type="Rhea" id="RHEA:12228"/>
        <dbReference type="ChEBI" id="CHEBI:15377"/>
        <dbReference type="ChEBI" id="CHEBI:15378"/>
        <dbReference type="ChEBI" id="CHEBI:29985"/>
        <dbReference type="ChEBI" id="CHEBI:29991"/>
        <dbReference type="ChEBI" id="CHEBI:30616"/>
        <dbReference type="ChEBI" id="CHEBI:33019"/>
        <dbReference type="ChEBI" id="CHEBI:58048"/>
        <dbReference type="ChEBI" id="CHEBI:58359"/>
        <dbReference type="ChEBI" id="CHEBI:456215"/>
        <dbReference type="EC" id="6.3.5.4"/>
    </reaction>
</comment>
<dbReference type="InterPro" id="IPR051786">
    <property type="entry name" value="ASN_synthetase/amidase"/>
</dbReference>
<comment type="pathway">
    <text evidence="1">Amino-acid biosynthesis; L-asparagine biosynthesis; L-asparagine from L-aspartate (L-Gln route): step 1/1.</text>
</comment>
<dbReference type="InterPro" id="IPR029055">
    <property type="entry name" value="Ntn_hydrolases_N"/>
</dbReference>
<evidence type="ECO:0000259" key="7">
    <source>
        <dbReference type="PROSITE" id="PS51278"/>
    </source>
</evidence>
<evidence type="ECO:0000313" key="8">
    <source>
        <dbReference type="EMBL" id="SFU68085.1"/>
    </source>
</evidence>
<dbReference type="PANTHER" id="PTHR43284">
    <property type="entry name" value="ASPARAGINE SYNTHETASE (GLUTAMINE-HYDROLYZING)"/>
    <property type="match status" value="1"/>
</dbReference>
<evidence type="ECO:0000256" key="4">
    <source>
        <dbReference type="ARBA" id="ARBA00022741"/>
    </source>
</evidence>
<sequence>MPVSTFAGIAVDQGLTTEDFMRLFSTAEKLRQCGPGYLDRWSDQRFAILRNMLATLDTSRRVSNRPVVDTDMVIAFNGKIYNYLELWRRLVPDAPPPVSEEPLILEGFRKYGDSIWPLLDGEFAIALYHPATGETRMVRDRAGVKPLYYANAKTRLCFASSAMAVLLQRTTPPQLNEERLLSDWLYGPWSPQRDSYFLGVSQVRPGHVVRWCAGCLSEKAYWTPPESQDELCSVEDLQEMLTAAIRQRVRGVSTPGVFWSGGLDSTIVAAVANEHSDNEMQPFTAVYEASPHGRNGAGYSEGAYPRLHLVQLAPSHFQRPSLEQVTAFLEEPVWDPVFITSFELYRAAATANTRIVLTGQGADELWGGYRLEQAWLHQVWEERSVTTLDALHALFCGRLDKPALDIWRCLDSDGLWERRPFFKLPENLKVQLLRRLADNILPSWSASARGISEEVWHFGTILQRNLAQEDRMGMAWSIESRAPFLSNAIIDAGFRYSATDKVDGHLEKLPLRRAARQWVSDEVLQMPKRSFPEPPKAWWSWVVPTAQENYSTLLEFSGMHHILCEQLSADDVRVLLQTNAKLAWRLTALSVFLKECNSILSAPVPSSVVGSLTALPPIPSISR</sequence>
<keyword evidence="4" id="KW-0547">Nucleotide-binding</keyword>
<dbReference type="Pfam" id="PF13537">
    <property type="entry name" value="GATase_7"/>
    <property type="match status" value="1"/>
</dbReference>
<proteinExistence type="inferred from homology"/>
<dbReference type="GO" id="GO:0004066">
    <property type="term" value="F:asparagine synthase (glutamine-hydrolyzing) activity"/>
    <property type="evidence" value="ECO:0007669"/>
    <property type="project" value="UniProtKB-EC"/>
</dbReference>
<dbReference type="Pfam" id="PF00733">
    <property type="entry name" value="Asn_synthase"/>
    <property type="match status" value="1"/>
</dbReference>
<comment type="similarity">
    <text evidence="2">Belongs to the asparagine synthetase family.</text>
</comment>
<evidence type="ECO:0000256" key="3">
    <source>
        <dbReference type="ARBA" id="ARBA00012737"/>
    </source>
</evidence>